<reference evidence="1" key="1">
    <citation type="submission" date="2022-08" db="EMBL/GenBank/DDBJ databases">
        <title>Genome Sequence of Fusarium decemcellulare.</title>
        <authorList>
            <person name="Buettner E."/>
        </authorList>
    </citation>
    <scope>NUCLEOTIDE SEQUENCE</scope>
    <source>
        <strain evidence="1">Babe19</strain>
    </source>
</reference>
<proteinExistence type="predicted"/>
<evidence type="ECO:0000313" key="2">
    <source>
        <dbReference type="Proteomes" id="UP001148629"/>
    </source>
</evidence>
<gene>
    <name evidence="1" type="ORF">NM208_g2365</name>
</gene>
<organism evidence="1 2">
    <name type="scientific">Fusarium decemcellulare</name>
    <dbReference type="NCBI Taxonomy" id="57161"/>
    <lineage>
        <taxon>Eukaryota</taxon>
        <taxon>Fungi</taxon>
        <taxon>Dikarya</taxon>
        <taxon>Ascomycota</taxon>
        <taxon>Pezizomycotina</taxon>
        <taxon>Sordariomycetes</taxon>
        <taxon>Hypocreomycetidae</taxon>
        <taxon>Hypocreales</taxon>
        <taxon>Nectriaceae</taxon>
        <taxon>Fusarium</taxon>
        <taxon>Fusarium decemcellulare species complex</taxon>
    </lineage>
</organism>
<dbReference type="Proteomes" id="UP001148629">
    <property type="component" value="Unassembled WGS sequence"/>
</dbReference>
<dbReference type="EMBL" id="JANRMS010000140">
    <property type="protein sequence ID" value="KAJ3545723.1"/>
    <property type="molecule type" value="Genomic_DNA"/>
</dbReference>
<keyword evidence="2" id="KW-1185">Reference proteome</keyword>
<comment type="caution">
    <text evidence="1">The sequence shown here is derived from an EMBL/GenBank/DDBJ whole genome shotgun (WGS) entry which is preliminary data.</text>
</comment>
<evidence type="ECO:0000313" key="1">
    <source>
        <dbReference type="EMBL" id="KAJ3545723.1"/>
    </source>
</evidence>
<sequence>MGLLTLVEDRPTPPSVYNWRVYVLAVVASCGSNMIGYTSAFIGTTITLDSFQKEFGIDEKTKEQRNLISENIVSLFIAGAFFGALLTYILSHWIGRKWCLAIASATFTLGAGLQCGADGDRGLGILYGGRVLSGLGTGIASNIIPIYLSELAPPAIRGRLVGLYELGWQIGGLVGFWINYGVEKHLPESNKQWIIPFAIQIIPSGLLFVGSIWIRESPRWLFLHDSRKKAMDNLCWIRQLTPTDIYITEEVAAIDQALEAQKAVGGVGLWKPFQALGQRPNMMWRLFLGCMLFFWQNGSGINAINYYSPTIFSSIGVQPDTVNVMTGIFGVIKAVMTFVWLLFLVDQLGRRKLLLIGGVTGSICMWVIGAYIYVVEPTKHPQESLTGSGIAAIFFFYMWTAVYTPTWNGTPWVINSEFFDPSFRSLAQACTTASNWLFNFLVSRFTEQMFAAMGYGVYMFFASLSFLAFLFAFFLIPETSGIPLEKIERLFELKPIWKADKILKAQLKEEEEQFRHHVKEDLVEYENRDDSSNTYLDNMNANASTDMVLEAEFGPSASGRFDFTLSFESAILSVLPSALFFLLAPQRLFWLSKQPPKITKNSRLAIKLGLIGVYTIFQLVVLIYWVVGPLRMSKIQIAAAVLVFVNGILLALLSYAEHTRSVRPSTLINVYLLLTSLFDCAIVRTLWLLKSTGVIARLFTTATAIKCLVLVSEAWEKRSILRTQYENLSPESTSGVLSRSVFWWLNPLMKVGFSKPLTEQDLYVIDNGLSATQLFDQARKSWDAANYSRKHALFWSTLWAARSVLLSGMLSRISLMAFKYAQPFLIARTVEFSSNLDEAKEVGWGLTGAWLLVFIGMAISNGLYYHMTYRFVTSTRGSLVSLVYDKTLDSSITAFDESIAVTLMSADTEAICLSFSSLHEVWASPIECGVALYLLYRQLSFAFLAPMAVAIIAAAGISQLSKYMGNAQKRWIRGIQTRIDVTASMLSSMKEVKMLGLTDILNKTVQGLRVQELKLSKQCRKLLCCRVMLGSSMQTISPLATFATFVIISQSTGQPLGTASAYTSLSLIYLLSDPMSTVIRTIPLISAALACFSRMQTFLLSEGCKDHRLPLNNERNGSVVEPDPFNWETNESSVELLDRSTEPCLAAGDAMMVVSDASFGWLQTEPPILKSISCTIRKSQFTFVIGSVGVGKSTFMKALLGEIRPFEGFVYTGARKIAFVDQKPWIQNLTIRQNILGVSAYHKAWYDKVVYACALEQDIMELPDKDATRAGSGGVSLSGGQNQRLALARAVYSKTAVIFLDDVFAGQDAATEEHIHRMLFSETGLFREMGTTVVCITNAVHRLVYADHVIALGEHGSILHQGSFEQLRTDTGYFDGLHLKQNGSSVERDGPEVSDVGQELTSRPQEPILDQGAQSTNRGPSEFATYGYYIGSVPLWHVLLFVTLVILHAGGYKMTELLLSFWTGHAEITQQSVNNFYLGFYSMLAGISILGLMGCAVLYLLFTVPLSSEVLHARLLKTVMDAPLSFFSTTDIGTTTNRFSQDMSVIDSELPFTLVDLCVNVSVTFMAAVLMCVFSGYFAATLPPIMFFCWILQKFYLRTSRQIRILDLQAKSPLFTHFLDTLQGLPSRPYYLLFCIQRWLAVVLDLTVAAMATILMTLVVELRGQFAPKFVALALLNVTSFSKSLTLVIRDYTQLETSLGAVSRINEFCLTTEDENLPGEVAVPPPDWPSNGQVEIRNLTASYTASKDPVLHGINLDIPAGSKIGICGRSGSGKSSLLACLLRLLEVDAQSTVKFDAIDITTVPRQTLRAAVAVVPQHPFFLKNTTIRENLIPRGGSDDEQILAVLHRLKMKEVIEKLGGLNTVLDVDRLSQGQRQLLCLAKAMLANKRIILLDEASSNVDAKSEQLIRRVIREEFVSCTVIAVVHRLGAVVDFDRVAVMKAGRVVEWDNPRALLQQESEFKRLIMDAISAPETLTHQPRPQAEPSIPEGSPGAILDPIDVIESPRIRKKFRLYAILSGLYLALFISALDQTIVANAIPTMSAELHSATGYVWIGSAYVLASAATGPIWAKCSDIWGRKLVLLVAVGIFAGSSLIAALSANMTMLIAGRALQGLGDGGIMQLVAITISDLFSVRERSLYLGFVGFVWALAGSAGPLVGGSLTQYASWRWCFWINLPITGITFVLLLVFLDVHNPRTRLIDGVRAIDWVGMFSILAIALLILLGLDFGGAIFPWNSPKVICLLVVGTLMIGFFIFTEKRLAKYPLMPMGVFKHWSNKATFLVAMSHGMVIIAMDYYLPLFFQSVKQASPMRSGVLMLPLILTQAIIEIIAGFVIHKTGRYREFIWAGTTLMTLGIGLYINFGTKTPIAMIVGLEIFGALGPALLFQGPTVAIQNTVDQADTAAAIASLGFIRSVAMSLSLVVGGVVFQNSMDSKQSSFTAAGLSESVREALSGSQAAANVGITGSIQDVAQQQVVLDAFAWSMRNMFIMYTCLAAVAMIASAFIIHRDLRTEHTETRTGIQNLTKRENTSG</sequence>
<name>A0ACC1SSY9_9HYPO</name>
<accession>A0ACC1SSY9</accession>
<protein>
    <submittedName>
        <fullName evidence="1">Uncharacterized protein</fullName>
    </submittedName>
</protein>